<dbReference type="SUPFAM" id="SSF49299">
    <property type="entry name" value="PKD domain"/>
    <property type="match status" value="1"/>
</dbReference>
<protein>
    <submittedName>
        <fullName evidence="2">PKD domain-containing protein</fullName>
    </submittedName>
</protein>
<dbReference type="KEGG" id="pgin:FRZ67_15935"/>
<dbReference type="PROSITE" id="PS51257">
    <property type="entry name" value="PROKAR_LIPOPROTEIN"/>
    <property type="match status" value="1"/>
</dbReference>
<evidence type="ECO:0000313" key="2">
    <source>
        <dbReference type="EMBL" id="QEC68721.1"/>
    </source>
</evidence>
<dbReference type="RefSeq" id="WP_147191028.1">
    <property type="nucleotide sequence ID" value="NZ_CP042435.1"/>
</dbReference>
<dbReference type="PANTHER" id="PTHR42754">
    <property type="entry name" value="ENDOGLUCANASE"/>
    <property type="match status" value="1"/>
</dbReference>
<dbReference type="InterPro" id="IPR013783">
    <property type="entry name" value="Ig-like_fold"/>
</dbReference>
<proteinExistence type="predicted"/>
<dbReference type="InterPro" id="IPR035986">
    <property type="entry name" value="PKD_dom_sf"/>
</dbReference>
<evidence type="ECO:0000313" key="3">
    <source>
        <dbReference type="Proteomes" id="UP000321533"/>
    </source>
</evidence>
<dbReference type="Gene3D" id="2.60.40.10">
    <property type="entry name" value="Immunoglobulins"/>
    <property type="match status" value="1"/>
</dbReference>
<dbReference type="PROSITE" id="PS50093">
    <property type="entry name" value="PKD"/>
    <property type="match status" value="1"/>
</dbReference>
<dbReference type="SMART" id="SM00089">
    <property type="entry name" value="PKD"/>
    <property type="match status" value="1"/>
</dbReference>
<feature type="domain" description="PKD" evidence="1">
    <location>
        <begin position="66"/>
        <end position="106"/>
    </location>
</feature>
<dbReference type="Pfam" id="PF18911">
    <property type="entry name" value="PKD_4"/>
    <property type="match status" value="1"/>
</dbReference>
<name>A0A5B8VCQ2_9BACT</name>
<organism evidence="2 3">
    <name type="scientific">Panacibacter ginsenosidivorans</name>
    <dbReference type="NCBI Taxonomy" id="1813871"/>
    <lineage>
        <taxon>Bacteria</taxon>
        <taxon>Pseudomonadati</taxon>
        <taxon>Bacteroidota</taxon>
        <taxon>Chitinophagia</taxon>
        <taxon>Chitinophagales</taxon>
        <taxon>Chitinophagaceae</taxon>
        <taxon>Panacibacter</taxon>
    </lineage>
</organism>
<dbReference type="OrthoDB" id="7794186at2"/>
<gene>
    <name evidence="2" type="ORF">FRZ67_15935</name>
</gene>
<evidence type="ECO:0000259" key="1">
    <source>
        <dbReference type="PROSITE" id="PS50093"/>
    </source>
</evidence>
<dbReference type="Proteomes" id="UP000321533">
    <property type="component" value="Chromosome"/>
</dbReference>
<dbReference type="InterPro" id="IPR022409">
    <property type="entry name" value="PKD/Chitinase_dom"/>
</dbReference>
<sequence length="469" mass="52990">MKIQPFLFVTVVLLASCKKNSSDLITKNKDIAAFAITEQCSSVLPAQSAFVDSSLQFINLSHLQDSSEQSYRPKDTYLWDFGDQNGSTEKEPTHKYAKPGVYTVKLYSYLEDHLSDSSTQRLHVVLGNREFRLSVDTYGVDMEEANNNSYLVLYRKNYGANPYTYGFMLVDSLFNSKWNYDIAGDDNTVRLSSMKRIDGNAFILSGNYTPGSTQEFCLSKIDASGKLIWNKYLNNLPGLNTYTTTVSDGGFLTLGTSYTPALKPLATIVKCDGNGNEIWRKQLDSFAVLNNIVETTDGYAFAATTSNFSQNTYLCKMDLQGNITNMVLFNFGYYHVYQPPFIIYNSNEFLVPTSEYFYYFKNDLSLDFKVKMLLSSGKGGFTAGNNFYVYSSPESAVGKFSFDGVEEWQLKIDDVIYTSCYSTLLNVDRYCQKAIYTSNNEIIALSYGRNIDDEFSLYLMKIDPDGTMQ</sequence>
<accession>A0A5B8VCQ2</accession>
<dbReference type="PANTHER" id="PTHR42754:SF1">
    <property type="entry name" value="LIPOPROTEIN"/>
    <property type="match status" value="1"/>
</dbReference>
<dbReference type="EMBL" id="CP042435">
    <property type="protein sequence ID" value="QEC68721.1"/>
    <property type="molecule type" value="Genomic_DNA"/>
</dbReference>
<dbReference type="CDD" id="cd00146">
    <property type="entry name" value="PKD"/>
    <property type="match status" value="1"/>
</dbReference>
<dbReference type="InterPro" id="IPR000601">
    <property type="entry name" value="PKD_dom"/>
</dbReference>
<keyword evidence="3" id="KW-1185">Reference proteome</keyword>
<dbReference type="AlphaFoldDB" id="A0A5B8VCQ2"/>
<reference evidence="2 3" key="1">
    <citation type="journal article" date="2016" name="Int. J. Syst. Evol. Microbiol.">
        <title>Panacibacter ginsenosidivorans gen. nov., sp. nov., with ginsenoside converting activity isolated from soil of a ginseng field.</title>
        <authorList>
            <person name="Siddiqi M.Z."/>
            <person name="Muhammad Shafi S."/>
            <person name="Choi K.D."/>
            <person name="Im W.T."/>
        </authorList>
    </citation>
    <scope>NUCLEOTIDE SEQUENCE [LARGE SCALE GENOMIC DNA]</scope>
    <source>
        <strain evidence="2 3">Gsoil1550</strain>
    </source>
</reference>